<feature type="domain" description="Glutamyl/glutaminyl-tRNA synthetase class Ib catalytic" evidence="12">
    <location>
        <begin position="3"/>
        <end position="321"/>
    </location>
</feature>
<dbReference type="Gene3D" id="1.10.10.350">
    <property type="match status" value="1"/>
</dbReference>
<dbReference type="PROSITE" id="PS00178">
    <property type="entry name" value="AA_TRNA_LIGASE_I"/>
    <property type="match status" value="1"/>
</dbReference>
<evidence type="ECO:0000256" key="5">
    <source>
        <dbReference type="ARBA" id="ARBA00022598"/>
    </source>
</evidence>
<evidence type="ECO:0000256" key="6">
    <source>
        <dbReference type="ARBA" id="ARBA00022741"/>
    </source>
</evidence>
<organism evidence="14 15">
    <name type="scientific">Baia soyae</name>
    <dbReference type="NCBI Taxonomy" id="1544746"/>
    <lineage>
        <taxon>Bacteria</taxon>
        <taxon>Bacillati</taxon>
        <taxon>Bacillota</taxon>
        <taxon>Bacilli</taxon>
        <taxon>Bacillales</taxon>
        <taxon>Thermoactinomycetaceae</taxon>
        <taxon>Baia</taxon>
    </lineage>
</organism>
<evidence type="ECO:0000256" key="7">
    <source>
        <dbReference type="ARBA" id="ARBA00022840"/>
    </source>
</evidence>
<proteinExistence type="inferred from homology"/>
<keyword evidence="5 11" id="KW-0436">Ligase</keyword>
<comment type="subunit">
    <text evidence="3 11">Monomer.</text>
</comment>
<evidence type="ECO:0000256" key="1">
    <source>
        <dbReference type="ARBA" id="ARBA00004496"/>
    </source>
</evidence>
<dbReference type="PANTHER" id="PTHR43311:SF2">
    <property type="entry name" value="GLUTAMATE--TRNA LIGASE, MITOCHONDRIAL-RELATED"/>
    <property type="match status" value="1"/>
</dbReference>
<dbReference type="Gene3D" id="3.40.50.620">
    <property type="entry name" value="HUPs"/>
    <property type="match status" value="1"/>
</dbReference>
<dbReference type="InterPro" id="IPR020058">
    <property type="entry name" value="Glu/Gln-tRNA-synth_Ib_cat-dom"/>
</dbReference>
<name>A0A4R2RYX1_9BACL</name>
<dbReference type="OrthoDB" id="9807503at2"/>
<dbReference type="Gene3D" id="1.10.8.70">
    <property type="entry name" value="Glutamate-tRNA synthetase, class I, anticodon-binding domain 1"/>
    <property type="match status" value="1"/>
</dbReference>
<dbReference type="GO" id="GO:0005829">
    <property type="term" value="C:cytosol"/>
    <property type="evidence" value="ECO:0007669"/>
    <property type="project" value="TreeGrafter"/>
</dbReference>
<keyword evidence="4 11" id="KW-0963">Cytoplasm</keyword>
<feature type="short sequence motif" description="'HIGH' region" evidence="11">
    <location>
        <begin position="9"/>
        <end position="19"/>
    </location>
</feature>
<dbReference type="FunFam" id="3.40.50.620:FF:000007">
    <property type="entry name" value="Glutamate--tRNA ligase"/>
    <property type="match status" value="1"/>
</dbReference>
<evidence type="ECO:0000313" key="15">
    <source>
        <dbReference type="Proteomes" id="UP000294746"/>
    </source>
</evidence>
<evidence type="ECO:0000256" key="8">
    <source>
        <dbReference type="ARBA" id="ARBA00022917"/>
    </source>
</evidence>
<dbReference type="Proteomes" id="UP000294746">
    <property type="component" value="Unassembled WGS sequence"/>
</dbReference>
<dbReference type="PANTHER" id="PTHR43311">
    <property type="entry name" value="GLUTAMATE--TRNA LIGASE"/>
    <property type="match status" value="1"/>
</dbReference>
<accession>A0A4R2RYX1</accession>
<dbReference type="EMBL" id="SLXV01000015">
    <property type="protein sequence ID" value="TCP68768.1"/>
    <property type="molecule type" value="Genomic_DNA"/>
</dbReference>
<dbReference type="InterPro" id="IPR000924">
    <property type="entry name" value="Glu/Gln-tRNA-synth"/>
</dbReference>
<dbReference type="GO" id="GO:0005524">
    <property type="term" value="F:ATP binding"/>
    <property type="evidence" value="ECO:0007669"/>
    <property type="project" value="UniProtKB-UniRule"/>
</dbReference>
<gene>
    <name evidence="11" type="primary">gltX</name>
    <name evidence="14" type="ORF">EDD57_1157</name>
</gene>
<dbReference type="NCBIfam" id="TIGR00464">
    <property type="entry name" value="gltX_bact"/>
    <property type="match status" value="1"/>
</dbReference>
<dbReference type="InterPro" id="IPR004527">
    <property type="entry name" value="Glu-tRNA-ligase_bac/mito"/>
</dbReference>
<feature type="short sequence motif" description="'KMSKS' region" evidence="11">
    <location>
        <begin position="250"/>
        <end position="254"/>
    </location>
</feature>
<dbReference type="InterPro" id="IPR049940">
    <property type="entry name" value="GluQ/Sye"/>
</dbReference>
<sequence length="486" mass="55026">MTVRTRYAPSPTGYLHIGGARTALFSYLFAKKNGGQFILRIEDTDTERNIEGADLEQMNGLEWLGVVADESTEKGGPCEPYRCMQRLDLYTEYADRLVAEGKAYYSYANQAELEQEREEQLARGEAPKFSGWDRHLSEEQIATYQAEGRVPSIRLAVLPDQMLAFSDYVRGDVEFDSNGIGDFIIVRPDGRPTYNFAVVIDDALMNITHVIRGEEHISNTPRQLCVAQALGFEAPKFAHIPLILNHEGKKMSKRDESIVQFISQYRDLGYLPEAIVNFLALLGWSPEGEEEIFTLEELTYLFSLERVSKSPATFDTAKLKWMNNYYIKKSSLERITDLAIPYLEKAGKISSSLTPEQKEWITRLVGLYQEQLDEISQIVELSDIFFRQDIHYSSEAEQILAEDSVLAVISSYVSQVQAQDELDVATVKSMFKAVQKETGFKGKQLFMPVRAVISGETHGPDLTETILLLGKDTVVKRLQSFVDKRS</sequence>
<comment type="caution">
    <text evidence="14">The sequence shown here is derived from an EMBL/GenBank/DDBJ whole genome shotgun (WGS) entry which is preliminary data.</text>
</comment>
<evidence type="ECO:0000256" key="4">
    <source>
        <dbReference type="ARBA" id="ARBA00022490"/>
    </source>
</evidence>
<evidence type="ECO:0000256" key="3">
    <source>
        <dbReference type="ARBA" id="ARBA00011245"/>
    </source>
</evidence>
<comment type="similarity">
    <text evidence="2 11">Belongs to the class-I aminoacyl-tRNA synthetase family. Glutamate--tRNA ligase type 1 subfamily.</text>
</comment>
<dbReference type="InterPro" id="IPR033910">
    <property type="entry name" value="GluRS_core"/>
</dbReference>
<comment type="caution">
    <text evidence="11">Lacks conserved residue(s) required for the propagation of feature annotation.</text>
</comment>
<dbReference type="CDD" id="cd00808">
    <property type="entry name" value="GluRS_core"/>
    <property type="match status" value="1"/>
</dbReference>
<dbReference type="SUPFAM" id="SSF48163">
    <property type="entry name" value="An anticodon-binding domain of class I aminoacyl-tRNA synthetases"/>
    <property type="match status" value="1"/>
</dbReference>
<comment type="function">
    <text evidence="11">Catalyzes the attachment of glutamate to tRNA(Glu) in a two-step reaction: glutamate is first activated by ATP to form Glu-AMP and then transferred to the acceptor end of tRNA(Glu).</text>
</comment>
<reference evidence="14 15" key="1">
    <citation type="submission" date="2019-03" db="EMBL/GenBank/DDBJ databases">
        <title>Genomic Encyclopedia of Type Strains, Phase IV (KMG-IV): sequencing the most valuable type-strain genomes for metagenomic binning, comparative biology and taxonomic classification.</title>
        <authorList>
            <person name="Goeker M."/>
        </authorList>
    </citation>
    <scope>NUCLEOTIDE SEQUENCE [LARGE SCALE GENOMIC DNA]</scope>
    <source>
        <strain evidence="14 15">DSM 46831</strain>
    </source>
</reference>
<dbReference type="Pfam" id="PF00749">
    <property type="entry name" value="tRNA-synt_1c"/>
    <property type="match status" value="1"/>
</dbReference>
<dbReference type="InterPro" id="IPR020751">
    <property type="entry name" value="aa-tRNA-synth_I_codon-bd_sub2"/>
</dbReference>
<dbReference type="InterPro" id="IPR008925">
    <property type="entry name" value="aa_tRNA-synth_I_cd-bd_sf"/>
</dbReference>
<feature type="domain" description="Aminoacyl-tRNA synthetase class I anticodon-binding" evidence="13">
    <location>
        <begin position="335"/>
        <end position="480"/>
    </location>
</feature>
<keyword evidence="9 11" id="KW-0030">Aminoacyl-tRNA synthetase</keyword>
<dbReference type="Pfam" id="PF19269">
    <property type="entry name" value="Anticodon_2"/>
    <property type="match status" value="1"/>
</dbReference>
<comment type="catalytic activity">
    <reaction evidence="10 11">
        <text>tRNA(Glu) + L-glutamate + ATP = L-glutamyl-tRNA(Glu) + AMP + diphosphate</text>
        <dbReference type="Rhea" id="RHEA:23540"/>
        <dbReference type="Rhea" id="RHEA-COMP:9663"/>
        <dbReference type="Rhea" id="RHEA-COMP:9680"/>
        <dbReference type="ChEBI" id="CHEBI:29985"/>
        <dbReference type="ChEBI" id="CHEBI:30616"/>
        <dbReference type="ChEBI" id="CHEBI:33019"/>
        <dbReference type="ChEBI" id="CHEBI:78442"/>
        <dbReference type="ChEBI" id="CHEBI:78520"/>
        <dbReference type="ChEBI" id="CHEBI:456215"/>
        <dbReference type="EC" id="6.1.1.17"/>
    </reaction>
</comment>
<dbReference type="HAMAP" id="MF_00022">
    <property type="entry name" value="Glu_tRNA_synth_type1"/>
    <property type="match status" value="1"/>
</dbReference>
<evidence type="ECO:0000259" key="13">
    <source>
        <dbReference type="Pfam" id="PF19269"/>
    </source>
</evidence>
<evidence type="ECO:0000256" key="10">
    <source>
        <dbReference type="ARBA" id="ARBA00048351"/>
    </source>
</evidence>
<evidence type="ECO:0000256" key="11">
    <source>
        <dbReference type="HAMAP-Rule" id="MF_00022"/>
    </source>
</evidence>
<evidence type="ECO:0000313" key="14">
    <source>
        <dbReference type="EMBL" id="TCP68768.1"/>
    </source>
</evidence>
<dbReference type="SUPFAM" id="SSF52374">
    <property type="entry name" value="Nucleotidylyl transferase"/>
    <property type="match status" value="1"/>
</dbReference>
<dbReference type="GO" id="GO:0006424">
    <property type="term" value="P:glutamyl-tRNA aminoacylation"/>
    <property type="evidence" value="ECO:0007669"/>
    <property type="project" value="UniProtKB-UniRule"/>
</dbReference>
<protein>
    <recommendedName>
        <fullName evidence="11">Glutamate--tRNA ligase</fullName>
        <ecNumber evidence="11">6.1.1.17</ecNumber>
    </recommendedName>
    <alternativeName>
        <fullName evidence="11">Glutamyl-tRNA synthetase</fullName>
        <shortName evidence="11">GluRS</shortName>
    </alternativeName>
</protein>
<dbReference type="GO" id="GO:0000049">
    <property type="term" value="F:tRNA binding"/>
    <property type="evidence" value="ECO:0007669"/>
    <property type="project" value="InterPro"/>
</dbReference>
<dbReference type="InterPro" id="IPR001412">
    <property type="entry name" value="aa-tRNA-synth_I_CS"/>
</dbReference>
<dbReference type="InterPro" id="IPR045462">
    <property type="entry name" value="aa-tRNA-synth_I_cd-bd"/>
</dbReference>
<keyword evidence="15" id="KW-1185">Reference proteome</keyword>
<evidence type="ECO:0000259" key="12">
    <source>
        <dbReference type="Pfam" id="PF00749"/>
    </source>
</evidence>
<dbReference type="FunFam" id="1.10.10.350:FF:000002">
    <property type="entry name" value="Glutamate--tRNA ligase"/>
    <property type="match status" value="1"/>
</dbReference>
<dbReference type="RefSeq" id="WP_131848643.1">
    <property type="nucleotide sequence ID" value="NZ_SLXV01000015.1"/>
</dbReference>
<keyword evidence="8 11" id="KW-0648">Protein biosynthesis</keyword>
<dbReference type="GO" id="GO:0008270">
    <property type="term" value="F:zinc ion binding"/>
    <property type="evidence" value="ECO:0007669"/>
    <property type="project" value="InterPro"/>
</dbReference>
<evidence type="ECO:0000256" key="2">
    <source>
        <dbReference type="ARBA" id="ARBA00007894"/>
    </source>
</evidence>
<dbReference type="AlphaFoldDB" id="A0A4R2RYX1"/>
<dbReference type="InterPro" id="IPR014729">
    <property type="entry name" value="Rossmann-like_a/b/a_fold"/>
</dbReference>
<dbReference type="InterPro" id="IPR020752">
    <property type="entry name" value="Glu-tRNA-synth_I_codon-bd_sub1"/>
</dbReference>
<keyword evidence="7 11" id="KW-0067">ATP-binding</keyword>
<dbReference type="GO" id="GO:0004818">
    <property type="term" value="F:glutamate-tRNA ligase activity"/>
    <property type="evidence" value="ECO:0007669"/>
    <property type="project" value="UniProtKB-UniRule"/>
</dbReference>
<feature type="binding site" evidence="11">
    <location>
        <position position="253"/>
    </location>
    <ligand>
        <name>ATP</name>
        <dbReference type="ChEBI" id="CHEBI:30616"/>
    </ligand>
</feature>
<dbReference type="PRINTS" id="PR00987">
    <property type="entry name" value="TRNASYNTHGLU"/>
</dbReference>
<comment type="subcellular location">
    <subcellularLocation>
        <location evidence="1 11">Cytoplasm</location>
    </subcellularLocation>
</comment>
<dbReference type="EC" id="6.1.1.17" evidence="11"/>
<keyword evidence="6 11" id="KW-0547">Nucleotide-binding</keyword>
<evidence type="ECO:0000256" key="9">
    <source>
        <dbReference type="ARBA" id="ARBA00023146"/>
    </source>
</evidence>